<dbReference type="RefSeq" id="WP_243519347.1">
    <property type="nucleotide sequence ID" value="NZ_CP094534.1"/>
</dbReference>
<keyword evidence="2" id="KW-1185">Reference proteome</keyword>
<name>A0ABY4BA18_9BACT</name>
<protein>
    <recommendedName>
        <fullName evidence="3">Lipoprotein</fullName>
    </recommendedName>
</protein>
<reference evidence="1 2" key="1">
    <citation type="submission" date="2022-03" db="EMBL/GenBank/DDBJ databases">
        <title>Hymenobactersp. isolated from the air.</title>
        <authorList>
            <person name="Won M."/>
            <person name="Kwon S.-W."/>
        </authorList>
    </citation>
    <scope>NUCLEOTIDE SEQUENCE [LARGE SCALE GENOMIC DNA]</scope>
    <source>
        <strain evidence="1 2">KACC 22596</strain>
    </source>
</reference>
<gene>
    <name evidence="1" type="ORF">MTP16_10255</name>
</gene>
<evidence type="ECO:0000313" key="1">
    <source>
        <dbReference type="EMBL" id="UOE36003.1"/>
    </source>
</evidence>
<proteinExistence type="predicted"/>
<dbReference type="Proteomes" id="UP000831390">
    <property type="component" value="Chromosome"/>
</dbReference>
<evidence type="ECO:0008006" key="3">
    <source>
        <dbReference type="Google" id="ProtNLM"/>
    </source>
</evidence>
<organism evidence="1 2">
    <name type="scientific">Hymenobacter monticola</name>
    <dbReference type="NCBI Taxonomy" id="1705399"/>
    <lineage>
        <taxon>Bacteria</taxon>
        <taxon>Pseudomonadati</taxon>
        <taxon>Bacteroidota</taxon>
        <taxon>Cytophagia</taxon>
        <taxon>Cytophagales</taxon>
        <taxon>Hymenobacteraceae</taxon>
        <taxon>Hymenobacter</taxon>
    </lineage>
</organism>
<sequence length="264" mass="28373">MRRLYFGLLAIAASGCTLYQPMLGTLPAVRKPGDVAAAANWQFPYGGQAAAIASPLPHVLVLAAGGLHAYNAERDSSNNYVRNRQYEAGLGGYLTVGRTWLSAAVGAGQGRSFRYGRFTSPDSFGGGLAIGATVGSSGGKGKYQPVPELRGYYNTRFAQVTARWPSVGHPEKEFGATLRLTQARFTSLLLNDVAQPPASQYYLQASVLVQQPLWRRLQWQAGGSYDVPLRSISNEAVFGKAPLRAYVGVMYCPGSVRKGPNHTL</sequence>
<evidence type="ECO:0000313" key="2">
    <source>
        <dbReference type="Proteomes" id="UP000831390"/>
    </source>
</evidence>
<dbReference type="PROSITE" id="PS51257">
    <property type="entry name" value="PROKAR_LIPOPROTEIN"/>
    <property type="match status" value="1"/>
</dbReference>
<accession>A0ABY4BA18</accession>
<dbReference type="EMBL" id="CP094534">
    <property type="protein sequence ID" value="UOE36003.1"/>
    <property type="molecule type" value="Genomic_DNA"/>
</dbReference>